<feature type="domain" description="ABC transporter" evidence="3">
    <location>
        <begin position="2"/>
        <end position="258"/>
    </location>
</feature>
<proteinExistence type="predicted"/>
<dbReference type="SMART" id="SM00382">
    <property type="entry name" value="AAA"/>
    <property type="match status" value="2"/>
</dbReference>
<dbReference type="Proteomes" id="UP001183643">
    <property type="component" value="Unassembled WGS sequence"/>
</dbReference>
<evidence type="ECO:0000256" key="1">
    <source>
        <dbReference type="ARBA" id="ARBA00022741"/>
    </source>
</evidence>
<dbReference type="InterPro" id="IPR027417">
    <property type="entry name" value="P-loop_NTPase"/>
</dbReference>
<evidence type="ECO:0000259" key="3">
    <source>
        <dbReference type="PROSITE" id="PS50893"/>
    </source>
</evidence>
<gene>
    <name evidence="4" type="ORF">J2S41_002727</name>
</gene>
<keyword evidence="1" id="KW-0547">Nucleotide-binding</keyword>
<dbReference type="InterPro" id="IPR051309">
    <property type="entry name" value="ABCF_ATPase"/>
</dbReference>
<reference evidence="4" key="1">
    <citation type="submission" date="2023-07" db="EMBL/GenBank/DDBJ databases">
        <title>Sequencing the genomes of 1000 actinobacteria strains.</title>
        <authorList>
            <person name="Klenk H.-P."/>
        </authorList>
    </citation>
    <scope>NUCLEOTIDE SEQUENCE</scope>
    <source>
        <strain evidence="4">DSM 44707</strain>
    </source>
</reference>
<dbReference type="Pfam" id="PF00005">
    <property type="entry name" value="ABC_tran"/>
    <property type="match status" value="2"/>
</dbReference>
<dbReference type="PANTHER" id="PTHR42855:SF2">
    <property type="entry name" value="DRUG RESISTANCE ABC TRANSPORTER,ATP-BINDING PROTEIN"/>
    <property type="match status" value="1"/>
</dbReference>
<evidence type="ECO:0000256" key="2">
    <source>
        <dbReference type="ARBA" id="ARBA00022840"/>
    </source>
</evidence>
<dbReference type="CDD" id="cd03221">
    <property type="entry name" value="ABCF_EF-3"/>
    <property type="match status" value="2"/>
</dbReference>
<dbReference type="GO" id="GO:0016887">
    <property type="term" value="F:ATP hydrolysis activity"/>
    <property type="evidence" value="ECO:0007669"/>
    <property type="project" value="InterPro"/>
</dbReference>
<dbReference type="InterPro" id="IPR003593">
    <property type="entry name" value="AAA+_ATPase"/>
</dbReference>
<keyword evidence="5" id="KW-1185">Reference proteome</keyword>
<accession>A0AAE3YPI9</accession>
<dbReference type="SUPFAM" id="SSF52540">
    <property type="entry name" value="P-loop containing nucleoside triphosphate hydrolases"/>
    <property type="match status" value="2"/>
</dbReference>
<evidence type="ECO:0000313" key="4">
    <source>
        <dbReference type="EMBL" id="MDR7275949.1"/>
    </source>
</evidence>
<dbReference type="PROSITE" id="PS50893">
    <property type="entry name" value="ABC_TRANSPORTER_2"/>
    <property type="match status" value="2"/>
</dbReference>
<dbReference type="GO" id="GO:0005524">
    <property type="term" value="F:ATP binding"/>
    <property type="evidence" value="ECO:0007669"/>
    <property type="project" value="UniProtKB-KW"/>
</dbReference>
<dbReference type="PANTHER" id="PTHR42855">
    <property type="entry name" value="ABC TRANSPORTER ATP-BINDING SUBUNIT"/>
    <property type="match status" value="1"/>
</dbReference>
<sequence>MLKAVSLSVSFAAEPLFSGVDLTLGPGDRVGLVGPNGAGKSTLLKVLTGRLTPDAGHVTLAPGTTIGYFAQQVPDPDQTVGDYLAGGLGEIHRVASRMRDLERRLATSGAPPRLLDEYGRVQERWTDLRGWEAGNRLDEVRQRLDVAHLDDHTPLWRISGGEQARLTLARVLLSTPETGERILILDEPTNHLDADGIDWLGRWLAGFAGALLVVSHDRAFLDRTVTRIVELDGIHQEPQRYEEGYTAYREEKTRRWQALLLDYEAQQKDLRRWADDIARTRQHALGVETTMRRGLGTDQLRRYAKKVAKKAKVRERRLRRQMEAAHWIAEPQTRPPLTLAFPAAEPAALSARGLTVRTLFTDLDLEVSSGERVRLTGRNGSGKTTLLRVLAGQLTPDAGEVTGAPASLLPQTHDELRTKATVLEHFRAHVPVYADDAEALLDAHLFGPETWDAPLATLSAGELRRLLLAIMVNSSARVLLLDEPTNYLDFDALDVIEEALRAYQGTVIVVTHDAYFARAIGLDREVAL</sequence>
<comment type="caution">
    <text evidence="4">The sequence shown here is derived from an EMBL/GenBank/DDBJ whole genome shotgun (WGS) entry which is preliminary data.</text>
</comment>
<name>A0AAE3YPI9_9ACTN</name>
<feature type="domain" description="ABC transporter" evidence="3">
    <location>
        <begin position="344"/>
        <end position="528"/>
    </location>
</feature>
<organism evidence="4 5">
    <name type="scientific">Catenuloplanes atrovinosus</name>
    <dbReference type="NCBI Taxonomy" id="137266"/>
    <lineage>
        <taxon>Bacteria</taxon>
        <taxon>Bacillati</taxon>
        <taxon>Actinomycetota</taxon>
        <taxon>Actinomycetes</taxon>
        <taxon>Micromonosporales</taxon>
        <taxon>Micromonosporaceae</taxon>
        <taxon>Catenuloplanes</taxon>
    </lineage>
</organism>
<keyword evidence="2" id="KW-0067">ATP-binding</keyword>
<evidence type="ECO:0000313" key="5">
    <source>
        <dbReference type="Proteomes" id="UP001183643"/>
    </source>
</evidence>
<dbReference type="AlphaFoldDB" id="A0AAE3YPI9"/>
<dbReference type="InterPro" id="IPR003439">
    <property type="entry name" value="ABC_transporter-like_ATP-bd"/>
</dbReference>
<dbReference type="PROSITE" id="PS00211">
    <property type="entry name" value="ABC_TRANSPORTER_1"/>
    <property type="match status" value="2"/>
</dbReference>
<dbReference type="RefSeq" id="WP_310367568.1">
    <property type="nucleotide sequence ID" value="NZ_JAVDYB010000001.1"/>
</dbReference>
<dbReference type="EMBL" id="JAVDYB010000001">
    <property type="protein sequence ID" value="MDR7275949.1"/>
    <property type="molecule type" value="Genomic_DNA"/>
</dbReference>
<dbReference type="Gene3D" id="3.40.50.300">
    <property type="entry name" value="P-loop containing nucleotide triphosphate hydrolases"/>
    <property type="match status" value="2"/>
</dbReference>
<protein>
    <submittedName>
        <fullName evidence="4">ATPase subunit of ABC transporter with duplicated ATPase domains</fullName>
    </submittedName>
</protein>
<dbReference type="InterPro" id="IPR017871">
    <property type="entry name" value="ABC_transporter-like_CS"/>
</dbReference>
<dbReference type="FunFam" id="3.40.50.300:FF:000011">
    <property type="entry name" value="Putative ABC transporter ATP-binding component"/>
    <property type="match status" value="1"/>
</dbReference>